<accession>A0ABS4RSC2</accession>
<dbReference type="InterPro" id="IPR045851">
    <property type="entry name" value="AMP-bd_C_sf"/>
</dbReference>
<dbReference type="PANTHER" id="PTHR22754:SF32">
    <property type="entry name" value="DISCO-INTERACTING PROTEIN 2"/>
    <property type="match status" value="1"/>
</dbReference>
<dbReference type="Proteomes" id="UP000810207">
    <property type="component" value="Unassembled WGS sequence"/>
</dbReference>
<dbReference type="Gene3D" id="3.40.50.12780">
    <property type="entry name" value="N-terminal domain of ligase-like"/>
    <property type="match status" value="1"/>
</dbReference>
<dbReference type="PANTHER" id="PTHR22754">
    <property type="entry name" value="DISCO-INTERACTING PROTEIN 2 DIP2 -RELATED"/>
    <property type="match status" value="1"/>
</dbReference>
<evidence type="ECO:0000313" key="3">
    <source>
        <dbReference type="EMBL" id="MBP2245780.1"/>
    </source>
</evidence>
<sequence length="854" mass="96007">MSMDNLAQLFNSLGSVTDRGITFLNGSKEEKVVSYQTLLQSAKIRLGELQAFGMQPGNELIFQLNSEEEFIVTFWACTLGKIIPVPITVGGNQEQRMKLYNVWRTLNHPFIAADQDLTESLDKFARKNGLEEVVREMHARIFIVQGISNVREEPIVEGIEASIQPDDIAFIQFSSGSTGQTKGVVITHRNVMINIQAMNIATQISSNDRSLSWLPLTHDMGLIAFHLTSTFQGLQQFIMPTSLFIRHPTLWLTKTSEHRVTQLYAPNFAYKYFLDSYNPLTFSSTDLSSVRFIMNGAEPISPALCFKFLEAMSPYGLASNTMLTAYGLAEATVGVSFGNVGDLTCYVLDRRYLVTGKPFIEVEPGSEHAVSFVEVGKPVQYCDVRICDDYDKPVEELVLGSIQIKGLSVTSGYYNNAAATEKASTADGWIRTGDIGFMNDGAIVITGRTKDIIFINGQNVYPHDIERVTEELEQFDLGKVAVCGVSNPLTGSESVVMFVLYKKDLPSFVPRVGEAKAHIQQRMGIELKSVLPIKQIPKTTSGKFQRYRLQERYESGEFSEMEQSIQSILSHMQEIKEVQPASDHIEQKLIEIVESVAGLRNVGVTDNLAEAGFDSLKVTQIHQAIDDAFPDKMAISSLYSHTSIVSWANLIRQDRVELEPVRMDRSFFHTDRGYEALSYQFTLPASLVQDMRLIAQSEAISIHVLASAMYAYLLQTLSEQPSIDMHVSYGTARMITPVRLNFDQYKTMKELFQNVHQQIITTPSDRVFPVEQMSQIRTSSTEWAIIPLYGEQHLFKASDDVLNYYDLIILVSDEGDILQCNCRFNGRKLKQSRVKRLIANYVRGLQLLVQPELK</sequence>
<dbReference type="SUPFAM" id="SSF52777">
    <property type="entry name" value="CoA-dependent acyltransferases"/>
    <property type="match status" value="1"/>
</dbReference>
<proteinExistence type="inferred from homology"/>
<comment type="caution">
    <text evidence="3">The sequence shown here is derived from an EMBL/GenBank/DDBJ whole genome shotgun (WGS) entry which is preliminary data.</text>
</comment>
<keyword evidence="4" id="KW-1185">Reference proteome</keyword>
<organism evidence="3 4">
    <name type="scientific">Paenibacillus xylanexedens</name>
    <dbReference type="NCBI Taxonomy" id="528191"/>
    <lineage>
        <taxon>Bacteria</taxon>
        <taxon>Bacillati</taxon>
        <taxon>Bacillota</taxon>
        <taxon>Bacilli</taxon>
        <taxon>Bacillales</taxon>
        <taxon>Paenibacillaceae</taxon>
        <taxon>Paenibacillus</taxon>
    </lineage>
</organism>
<dbReference type="EMBL" id="JAGIKV010000007">
    <property type="protein sequence ID" value="MBP2245780.1"/>
    <property type="molecule type" value="Genomic_DNA"/>
</dbReference>
<dbReference type="SUPFAM" id="SSF47336">
    <property type="entry name" value="ACP-like"/>
    <property type="match status" value="1"/>
</dbReference>
<dbReference type="Pfam" id="PF00501">
    <property type="entry name" value="AMP-binding"/>
    <property type="match status" value="1"/>
</dbReference>
<evidence type="ECO:0000259" key="2">
    <source>
        <dbReference type="PROSITE" id="PS50075"/>
    </source>
</evidence>
<comment type="similarity">
    <text evidence="1">Belongs to the ATP-dependent AMP-binding enzyme family.</text>
</comment>
<dbReference type="Gene3D" id="1.10.1200.10">
    <property type="entry name" value="ACP-like"/>
    <property type="match status" value="1"/>
</dbReference>
<dbReference type="PROSITE" id="PS50075">
    <property type="entry name" value="CARRIER"/>
    <property type="match status" value="1"/>
</dbReference>
<evidence type="ECO:0000256" key="1">
    <source>
        <dbReference type="ARBA" id="ARBA00006432"/>
    </source>
</evidence>
<dbReference type="InterPro" id="IPR042099">
    <property type="entry name" value="ANL_N_sf"/>
</dbReference>
<reference evidence="3 4" key="1">
    <citation type="submission" date="2021-03" db="EMBL/GenBank/DDBJ databases">
        <title>Genomic Encyclopedia of Type Strains, Phase IV (KMG-IV): sequencing the most valuable type-strain genomes for metagenomic binning, comparative biology and taxonomic classification.</title>
        <authorList>
            <person name="Goeker M."/>
        </authorList>
    </citation>
    <scope>NUCLEOTIDE SEQUENCE [LARGE SCALE GENOMIC DNA]</scope>
    <source>
        <strain evidence="3 4">DSM 21292</strain>
    </source>
</reference>
<protein>
    <submittedName>
        <fullName evidence="3">Acyl-CoA synthetase (AMP-forming)/AMP-acid ligase II/acyl carrier protein</fullName>
    </submittedName>
</protein>
<keyword evidence="3" id="KW-0436">Ligase</keyword>
<dbReference type="GO" id="GO:0016874">
    <property type="term" value="F:ligase activity"/>
    <property type="evidence" value="ECO:0007669"/>
    <property type="project" value="UniProtKB-KW"/>
</dbReference>
<dbReference type="InterPro" id="IPR009081">
    <property type="entry name" value="PP-bd_ACP"/>
</dbReference>
<name>A0ABS4RSC2_PAEXY</name>
<feature type="domain" description="Carrier" evidence="2">
    <location>
        <begin position="580"/>
        <end position="655"/>
    </location>
</feature>
<dbReference type="InterPro" id="IPR000873">
    <property type="entry name" value="AMP-dep_synth/lig_dom"/>
</dbReference>
<dbReference type="RefSeq" id="WP_211082605.1">
    <property type="nucleotide sequence ID" value="NZ_CBCSLC010000026.1"/>
</dbReference>
<dbReference type="Gene3D" id="3.30.300.30">
    <property type="match status" value="1"/>
</dbReference>
<dbReference type="Pfam" id="PF00550">
    <property type="entry name" value="PP-binding"/>
    <property type="match status" value="1"/>
</dbReference>
<evidence type="ECO:0000313" key="4">
    <source>
        <dbReference type="Proteomes" id="UP000810207"/>
    </source>
</evidence>
<dbReference type="InterPro" id="IPR036736">
    <property type="entry name" value="ACP-like_sf"/>
</dbReference>
<dbReference type="SUPFAM" id="SSF56801">
    <property type="entry name" value="Acetyl-CoA synthetase-like"/>
    <property type="match status" value="1"/>
</dbReference>
<dbReference type="Gene3D" id="3.30.559.30">
    <property type="entry name" value="Nonribosomal peptide synthetase, condensation domain"/>
    <property type="match status" value="1"/>
</dbReference>
<gene>
    <name evidence="3" type="ORF">J2Z28_002398</name>
</gene>